<evidence type="ECO:0000256" key="3">
    <source>
        <dbReference type="SAM" id="Phobius"/>
    </source>
</evidence>
<feature type="domain" description="NADH:quinone oxidoreductase/Mrp antiporter transmembrane" evidence="4">
    <location>
        <begin position="144"/>
        <end position="443"/>
    </location>
</feature>
<gene>
    <name evidence="5" type="ORF">E4P82_07905</name>
</gene>
<feature type="transmembrane region" description="Helical" evidence="3">
    <location>
        <begin position="83"/>
        <end position="104"/>
    </location>
</feature>
<proteinExistence type="predicted"/>
<feature type="transmembrane region" description="Helical" evidence="3">
    <location>
        <begin position="314"/>
        <end position="335"/>
    </location>
</feature>
<name>A0ABX1TME4_9GAMM</name>
<dbReference type="PANTHER" id="PTHR43373">
    <property type="entry name" value="NA(+)/H(+) ANTIPORTER SUBUNIT"/>
    <property type="match status" value="1"/>
</dbReference>
<feature type="transmembrane region" description="Helical" evidence="3">
    <location>
        <begin position="288"/>
        <end position="307"/>
    </location>
</feature>
<keyword evidence="3" id="KW-0472">Membrane</keyword>
<dbReference type="InterPro" id="IPR003918">
    <property type="entry name" value="NADH_UbQ_OxRdtase"/>
</dbReference>
<feature type="transmembrane region" description="Helical" evidence="3">
    <location>
        <begin position="43"/>
        <end position="63"/>
    </location>
</feature>
<evidence type="ECO:0000313" key="6">
    <source>
        <dbReference type="Proteomes" id="UP000760480"/>
    </source>
</evidence>
<dbReference type="PANTHER" id="PTHR43373:SF1">
    <property type="entry name" value="NA(+)_H(+) ANTIPORTER SUBUNIT A"/>
    <property type="match status" value="1"/>
</dbReference>
<reference evidence="5 6" key="1">
    <citation type="submission" date="2019-03" db="EMBL/GenBank/DDBJ databases">
        <title>Metabolic reconstructions from genomes of highly enriched 'Candidatus Accumulibacter' and 'Candidatus Competibacter' bioreactor populations.</title>
        <authorList>
            <person name="Annavajhala M.K."/>
            <person name="Welles L."/>
            <person name="Abbas B."/>
            <person name="Sorokin D."/>
            <person name="Park H."/>
            <person name="Van Loosdrecht M."/>
            <person name="Chandran K."/>
        </authorList>
    </citation>
    <scope>NUCLEOTIDE SEQUENCE [LARGE SCALE GENOMIC DNA]</scope>
    <source>
        <strain evidence="5 6">SBR_G</strain>
    </source>
</reference>
<comment type="subcellular location">
    <subcellularLocation>
        <location evidence="1">Endomembrane system</location>
        <topology evidence="1">Multi-pass membrane protein</topology>
    </subcellularLocation>
    <subcellularLocation>
        <location evidence="2">Membrane</location>
        <topology evidence="2">Multi-pass membrane protein</topology>
    </subcellularLocation>
</comment>
<accession>A0ABX1TME4</accession>
<feature type="transmembrane region" description="Helical" evidence="3">
    <location>
        <begin position="125"/>
        <end position="142"/>
    </location>
</feature>
<feature type="transmembrane region" description="Helical" evidence="3">
    <location>
        <begin position="430"/>
        <end position="452"/>
    </location>
</feature>
<feature type="transmembrane region" description="Helical" evidence="3">
    <location>
        <begin position="148"/>
        <end position="168"/>
    </location>
</feature>
<sequence>MPHSLSTQDVTSPGGLLLVLAVLIPFIGVLAGMILGGRGAQRVAFAILAAGLAIAIAIADALVQSGDTVVYILGDWAPPLGVALRADGLAVIMLLAIAVVIGGIGVYARGDFGTPPGVREARAPLMFWLLLLAVWGSLNLVFVSGDLFTLYVALELLTFAGVPLVSLGGQPETLRSALRYLLYALFGSVLYLLGAVLLYGAYGTLDILLLAARVHPEPVTWAAAALMTVGLLAKTALFPLHLWLPPAHAGAPAAASAVLSGLVIKGSWFLAVRLWLDVFAGVVTLPSAQMLAALGAAAILVGNIVALRQARLKLLIAYSTVAQIGYLFLMFPLAAGLAAAQIDSTAAVNGGMLQAISHATAKAAMFMAAGLIYTTLGHDRIADLRGAARALPMTLLAFALGGASLIGLPPSGGFLAKWLLVSAAITTAQWWWVLVMLVGGLLTSAYVFIVVVRAMAPAPEGWTPRARVPHYQQVAVLALALCSFLLGMAAFCPVDVARIGRAVVPEIGWP</sequence>
<feature type="transmembrane region" description="Helical" evidence="3">
    <location>
        <begin position="473"/>
        <end position="491"/>
    </location>
</feature>
<dbReference type="Proteomes" id="UP000760480">
    <property type="component" value="Unassembled WGS sequence"/>
</dbReference>
<evidence type="ECO:0000256" key="1">
    <source>
        <dbReference type="ARBA" id="ARBA00004127"/>
    </source>
</evidence>
<feature type="transmembrane region" description="Helical" evidence="3">
    <location>
        <begin position="221"/>
        <end position="244"/>
    </location>
</feature>
<dbReference type="Pfam" id="PF00361">
    <property type="entry name" value="Proton_antipo_M"/>
    <property type="match status" value="1"/>
</dbReference>
<evidence type="ECO:0000256" key="2">
    <source>
        <dbReference type="RuleBase" id="RU000320"/>
    </source>
</evidence>
<dbReference type="EMBL" id="SPMZ01000021">
    <property type="protein sequence ID" value="NMQ19131.1"/>
    <property type="molecule type" value="Genomic_DNA"/>
</dbReference>
<feature type="transmembrane region" description="Helical" evidence="3">
    <location>
        <begin position="15"/>
        <end position="36"/>
    </location>
</feature>
<evidence type="ECO:0000313" key="5">
    <source>
        <dbReference type="EMBL" id="NMQ19131.1"/>
    </source>
</evidence>
<dbReference type="RefSeq" id="WP_169248391.1">
    <property type="nucleotide sequence ID" value="NZ_SPMZ01000021.1"/>
</dbReference>
<evidence type="ECO:0000259" key="4">
    <source>
        <dbReference type="Pfam" id="PF00361"/>
    </source>
</evidence>
<protein>
    <submittedName>
        <fullName evidence="5">NADH-quinone oxidoreductase subunit J</fullName>
    </submittedName>
</protein>
<dbReference type="PRINTS" id="PR01437">
    <property type="entry name" value="NUOXDRDTASE4"/>
</dbReference>
<feature type="transmembrane region" description="Helical" evidence="3">
    <location>
        <begin position="180"/>
        <end position="201"/>
    </location>
</feature>
<feature type="transmembrane region" description="Helical" evidence="3">
    <location>
        <begin position="388"/>
        <end position="410"/>
    </location>
</feature>
<dbReference type="InterPro" id="IPR050616">
    <property type="entry name" value="CPA3_Na-H_Antiporter_A"/>
</dbReference>
<keyword evidence="6" id="KW-1185">Reference proteome</keyword>
<keyword evidence="2 3" id="KW-0812">Transmembrane</keyword>
<keyword evidence="3" id="KW-1133">Transmembrane helix</keyword>
<feature type="transmembrane region" description="Helical" evidence="3">
    <location>
        <begin position="355"/>
        <end position="376"/>
    </location>
</feature>
<organism evidence="5 6">
    <name type="scientific">Candidatus Competibacter phosphatis</name>
    <dbReference type="NCBI Taxonomy" id="221280"/>
    <lineage>
        <taxon>Bacteria</taxon>
        <taxon>Pseudomonadati</taxon>
        <taxon>Pseudomonadota</taxon>
        <taxon>Gammaproteobacteria</taxon>
        <taxon>Candidatus Competibacteraceae</taxon>
        <taxon>Candidatus Competibacter</taxon>
    </lineage>
</organism>
<feature type="transmembrane region" description="Helical" evidence="3">
    <location>
        <begin position="256"/>
        <end position="276"/>
    </location>
</feature>
<dbReference type="InterPro" id="IPR001750">
    <property type="entry name" value="ND/Mrp_TM"/>
</dbReference>
<comment type="caution">
    <text evidence="5">The sequence shown here is derived from an EMBL/GenBank/DDBJ whole genome shotgun (WGS) entry which is preliminary data.</text>
</comment>